<accession>A0A1F8E0U9</accession>
<dbReference type="EMBL" id="MGIV01000018">
    <property type="protein sequence ID" value="OGM93979.1"/>
    <property type="molecule type" value="Genomic_DNA"/>
</dbReference>
<dbReference type="AlphaFoldDB" id="A0A1F8E0U9"/>
<keyword evidence="1" id="KW-0255">Endonuclease</keyword>
<gene>
    <name evidence="1" type="ORF">A2610_03630</name>
</gene>
<evidence type="ECO:0000313" key="1">
    <source>
        <dbReference type="EMBL" id="OGM93979.1"/>
    </source>
</evidence>
<dbReference type="GO" id="GO:0004519">
    <property type="term" value="F:endonuclease activity"/>
    <property type="evidence" value="ECO:0007669"/>
    <property type="project" value="UniProtKB-KW"/>
</dbReference>
<organism evidence="1 2">
    <name type="scientific">Candidatus Wolfebacteria bacterium RIFOXYD1_FULL_48_65</name>
    <dbReference type="NCBI Taxonomy" id="1802561"/>
    <lineage>
        <taxon>Bacteria</taxon>
        <taxon>Candidatus Wolfeibacteriota</taxon>
    </lineage>
</organism>
<proteinExistence type="predicted"/>
<reference evidence="1 2" key="1">
    <citation type="journal article" date="2016" name="Nat. Commun.">
        <title>Thousands of microbial genomes shed light on interconnected biogeochemical processes in an aquifer system.</title>
        <authorList>
            <person name="Anantharaman K."/>
            <person name="Brown C.T."/>
            <person name="Hug L.A."/>
            <person name="Sharon I."/>
            <person name="Castelle C.J."/>
            <person name="Probst A.J."/>
            <person name="Thomas B.C."/>
            <person name="Singh A."/>
            <person name="Wilkins M.J."/>
            <person name="Karaoz U."/>
            <person name="Brodie E.L."/>
            <person name="Williams K.H."/>
            <person name="Hubbard S.S."/>
            <person name="Banfield J.F."/>
        </authorList>
    </citation>
    <scope>NUCLEOTIDE SEQUENCE [LARGE SCALE GENOMIC DNA]</scope>
</reference>
<evidence type="ECO:0000313" key="2">
    <source>
        <dbReference type="Proteomes" id="UP000179057"/>
    </source>
</evidence>
<comment type="caution">
    <text evidence="1">The sequence shown here is derived from an EMBL/GenBank/DDBJ whole genome shotgun (WGS) entry which is preliminary data.</text>
</comment>
<sequence>MPREIIITAEYFKQYRRRLGFATQAGVKNFFGAKDIVPGVDFDYVQYLNDRLYEIIDRINDALVDSIKVDNVDTFKREHVDRVFEIIKDNNILPVLNNQGRRPEDVYFSWMRGYVISNLFLRALESIFGVDASTIELIGDDDLRSVETFKRTPKADLEINLGERGRIRIEMQSGFTGINDIKQHKVLEAKRVFSDMGVHTLAVHFDLYNGQAAFVMLDDVSEDDVNWITRQQMEGQTVFNIDQNKFIWKITEDPIRYADIIFE</sequence>
<protein>
    <submittedName>
        <fullName evidence="1">Restriction endonuclease</fullName>
    </submittedName>
</protein>
<dbReference type="Proteomes" id="UP000179057">
    <property type="component" value="Unassembled WGS sequence"/>
</dbReference>
<name>A0A1F8E0U9_9BACT</name>
<keyword evidence="1" id="KW-0540">Nuclease</keyword>
<keyword evidence="1" id="KW-0378">Hydrolase</keyword>